<sequence length="176" mass="18777">MPFLIALLGIAGAVIFWMYRARDAANAASDLADMAGDVVSAARRFGFRRRYNTHPVDSIEDADLAVGGLGVAFLQLGGTPTAEQRAALLISLQSQLGLDREKAEELDVLGQWFVNECNGPAPAVSRLSKRLFKLSGAEQFETVIGVAGDVGAANGGELSDQQRDALGDIKNAFRIR</sequence>
<dbReference type="PATRIC" id="fig|1675527.3.peg.1480"/>
<gene>
    <name evidence="1" type="ORF">AIOL_001395</name>
</gene>
<dbReference type="OrthoDB" id="8478875at2"/>
<dbReference type="EMBL" id="LFTY01000002">
    <property type="protein sequence ID" value="KMW56441.1"/>
    <property type="molecule type" value="Genomic_DNA"/>
</dbReference>
<dbReference type="RefSeq" id="WP_049642332.1">
    <property type="nucleotide sequence ID" value="NZ_LFTY01000002.1"/>
</dbReference>
<evidence type="ECO:0000313" key="1">
    <source>
        <dbReference type="EMBL" id="KMW56441.1"/>
    </source>
</evidence>
<accession>A0A0J9E0H0</accession>
<evidence type="ECO:0008006" key="3">
    <source>
        <dbReference type="Google" id="ProtNLM"/>
    </source>
</evidence>
<protein>
    <recommendedName>
        <fullName evidence="3">Co-chaperone DjlA N-terminal domain-containing protein</fullName>
    </recommendedName>
</protein>
<organism evidence="1 2">
    <name type="scientific">Candidatus Rhodobacter oscarellae</name>
    <dbReference type="NCBI Taxonomy" id="1675527"/>
    <lineage>
        <taxon>Bacteria</taxon>
        <taxon>Pseudomonadati</taxon>
        <taxon>Pseudomonadota</taxon>
        <taxon>Alphaproteobacteria</taxon>
        <taxon>Rhodobacterales</taxon>
        <taxon>Rhodobacter group</taxon>
        <taxon>Rhodobacter</taxon>
    </lineage>
</organism>
<dbReference type="Proteomes" id="UP000037178">
    <property type="component" value="Unassembled WGS sequence"/>
</dbReference>
<name>A0A0J9E0H0_9RHOB</name>
<reference evidence="1 2" key="1">
    <citation type="submission" date="2015-06" db="EMBL/GenBank/DDBJ databases">
        <title>Draft genome sequence of an Alphaproteobacteria species associated to the Mediterranean sponge Oscarella lobularis.</title>
        <authorList>
            <person name="Jourda C."/>
            <person name="Santini S."/>
            <person name="Claverie J.-M."/>
        </authorList>
    </citation>
    <scope>NUCLEOTIDE SEQUENCE [LARGE SCALE GENOMIC DNA]</scope>
    <source>
        <strain evidence="1">IGS</strain>
    </source>
</reference>
<keyword evidence="2" id="KW-1185">Reference proteome</keyword>
<proteinExistence type="predicted"/>
<evidence type="ECO:0000313" key="2">
    <source>
        <dbReference type="Proteomes" id="UP000037178"/>
    </source>
</evidence>
<dbReference type="AlphaFoldDB" id="A0A0J9E0H0"/>
<comment type="caution">
    <text evidence="1">The sequence shown here is derived from an EMBL/GenBank/DDBJ whole genome shotgun (WGS) entry which is preliminary data.</text>
</comment>